<dbReference type="InterPro" id="IPR000362">
    <property type="entry name" value="Fumarate_lyase_fam"/>
</dbReference>
<proteinExistence type="inferred from homology"/>
<dbReference type="Proteomes" id="UP000249638">
    <property type="component" value="Unassembled WGS sequence"/>
</dbReference>
<evidence type="ECO:0000313" key="10">
    <source>
        <dbReference type="Proteomes" id="UP000249638"/>
    </source>
</evidence>
<dbReference type="GO" id="GO:0004056">
    <property type="term" value="F:argininosuccinate lyase activity"/>
    <property type="evidence" value="ECO:0007669"/>
    <property type="project" value="UniProtKB-UniRule"/>
</dbReference>
<comment type="subcellular location">
    <subcellularLocation>
        <location evidence="6">Cytoplasm</location>
    </subcellularLocation>
</comment>
<comment type="catalytic activity">
    <reaction evidence="1 6">
        <text>2-(N(omega)-L-arginino)succinate = fumarate + L-arginine</text>
        <dbReference type="Rhea" id="RHEA:24020"/>
        <dbReference type="ChEBI" id="CHEBI:29806"/>
        <dbReference type="ChEBI" id="CHEBI:32682"/>
        <dbReference type="ChEBI" id="CHEBI:57472"/>
        <dbReference type="EC" id="4.3.2.1"/>
    </reaction>
</comment>
<keyword evidence="6" id="KW-0963">Cytoplasm</keyword>
<comment type="pathway">
    <text evidence="2 6">Amino-acid biosynthesis; L-arginine biosynthesis; L-arginine from L-ornithine and carbamoyl phosphate: step 3/3.</text>
</comment>
<organism evidence="9 10">
    <name type="scientific">Cupriavidus phytorum</name>
    <dbReference type="NCBI Taxonomy" id="3024399"/>
    <lineage>
        <taxon>Bacteria</taxon>
        <taxon>Pseudomonadati</taxon>
        <taxon>Pseudomonadota</taxon>
        <taxon>Betaproteobacteria</taxon>
        <taxon>Burkholderiales</taxon>
        <taxon>Burkholderiaceae</taxon>
        <taxon>Cupriavidus</taxon>
    </lineage>
</organism>
<reference evidence="9" key="1">
    <citation type="submission" date="2018-06" db="EMBL/GenBank/DDBJ databases">
        <title>Genomic Encyclopedia of Type Strains, Phase IV (KMG-V): Genome sequencing to study the core and pangenomes of soil and plant-associated prokaryotes.</title>
        <authorList>
            <person name="Whitman W."/>
        </authorList>
    </citation>
    <scope>NUCLEOTIDE SEQUENCE [LARGE SCALE GENOMIC DNA]</scope>
    <source>
        <strain evidence="9">MLR2-44</strain>
    </source>
</reference>
<evidence type="ECO:0000256" key="3">
    <source>
        <dbReference type="ARBA" id="ARBA00012338"/>
    </source>
</evidence>
<dbReference type="AlphaFoldDB" id="A0A2W7PGM4"/>
<dbReference type="Gene3D" id="1.10.40.30">
    <property type="entry name" value="Fumarase/aspartase (C-terminal domain)"/>
    <property type="match status" value="1"/>
</dbReference>
<dbReference type="Pfam" id="PF00206">
    <property type="entry name" value="Lyase_1"/>
    <property type="match status" value="1"/>
</dbReference>
<gene>
    <name evidence="6" type="primary">argH</name>
    <name evidence="9" type="ORF">C7416_10691</name>
</gene>
<feature type="domain" description="Argininosuccinate lyase C-terminal" evidence="8">
    <location>
        <begin position="368"/>
        <end position="444"/>
    </location>
</feature>
<evidence type="ECO:0000256" key="5">
    <source>
        <dbReference type="ARBA" id="ARBA00023239"/>
    </source>
</evidence>
<accession>A0A2W7PGM4</accession>
<evidence type="ECO:0000256" key="1">
    <source>
        <dbReference type="ARBA" id="ARBA00000985"/>
    </source>
</evidence>
<dbReference type="CDD" id="cd01359">
    <property type="entry name" value="Argininosuccinate_lyase"/>
    <property type="match status" value="1"/>
</dbReference>
<dbReference type="EMBL" id="QKZN01000006">
    <property type="protein sequence ID" value="PZX26805.1"/>
    <property type="molecule type" value="Genomic_DNA"/>
</dbReference>
<dbReference type="Pfam" id="PF14698">
    <property type="entry name" value="ASL_C2"/>
    <property type="match status" value="1"/>
</dbReference>
<dbReference type="SUPFAM" id="SSF48557">
    <property type="entry name" value="L-aspartase-like"/>
    <property type="match status" value="1"/>
</dbReference>
<dbReference type="InterPro" id="IPR029419">
    <property type="entry name" value="Arg_succ_lyase_C"/>
</dbReference>
<dbReference type="Gene3D" id="1.10.275.10">
    <property type="entry name" value="Fumarase/aspartase (N-terminal domain)"/>
    <property type="match status" value="1"/>
</dbReference>
<feature type="domain" description="Fumarate lyase N-terminal" evidence="7">
    <location>
        <begin position="56"/>
        <end position="304"/>
    </location>
</feature>
<dbReference type="GO" id="GO:0042450">
    <property type="term" value="P:L-arginine biosynthetic process via ornithine"/>
    <property type="evidence" value="ECO:0007669"/>
    <property type="project" value="UniProtKB-UniRule"/>
</dbReference>
<dbReference type="Gene3D" id="1.20.200.10">
    <property type="entry name" value="Fumarase/aspartase (Central domain)"/>
    <property type="match status" value="1"/>
</dbReference>
<dbReference type="InterPro" id="IPR009049">
    <property type="entry name" value="Argininosuccinate_lyase"/>
</dbReference>
<evidence type="ECO:0000256" key="4">
    <source>
        <dbReference type="ARBA" id="ARBA00022571"/>
    </source>
</evidence>
<keyword evidence="4 6" id="KW-0055">Arginine biosynthesis</keyword>
<name>A0A2W7PGM4_9BURK</name>
<keyword evidence="10" id="KW-1185">Reference proteome</keyword>
<evidence type="ECO:0000313" key="9">
    <source>
        <dbReference type="EMBL" id="PZX26805.1"/>
    </source>
</evidence>
<keyword evidence="5 6" id="KW-0456">Lyase</keyword>
<dbReference type="HAMAP" id="MF_00006">
    <property type="entry name" value="Arg_succ_lyase"/>
    <property type="match status" value="1"/>
</dbReference>
<sequence>MESKVSRRLTQPTAAEVCEHIYLPRLMREFGSGFRYLTDINQAHLLMLHGTGLVPADVAAVLAQSLLRIEAEGPADVPLDPAREDAYFNYEAHLMQMAGADAGGRLHVARSRNDILATHDRLRARDLALDILEAMLAVRTVALEQADTHAAVVMPGYTHLQAAQPITYGYYLAGFAESLGRDMARMEQALAHLDACPLGAGALAGTAFPIDRAATARWLGFSTHAPNSLDAVASRDFAWEMLAAITIGAVSWGRVAQDLYVWATPEFGLIDFPDSVAGTSSIMPQKKNPVVLEYLKGKGGHMIGLLTGALAALKGSHFTHSGDGNRESMRGFWEAGDECLRCLSLLRLVIANATPQRAGMLARARRDFSTATDLADALVREADMSFRQAHHIVGAVVRDALDQHLPADEISADMVDAAAMRVAGRAAGLDAAAVARCLDPEQGVAARMAAGGPAPVLVRENVAAQRAATHHAREHLDATRARLDAARAALKRSLNHLASQS</sequence>
<dbReference type="PANTHER" id="PTHR43814">
    <property type="entry name" value="ARGININOSUCCINATE LYASE"/>
    <property type="match status" value="1"/>
</dbReference>
<evidence type="ECO:0000256" key="2">
    <source>
        <dbReference type="ARBA" id="ARBA00004941"/>
    </source>
</evidence>
<dbReference type="PRINTS" id="PR00149">
    <property type="entry name" value="FUMRATELYASE"/>
</dbReference>
<evidence type="ECO:0000256" key="6">
    <source>
        <dbReference type="HAMAP-Rule" id="MF_00006"/>
    </source>
</evidence>
<evidence type="ECO:0000259" key="8">
    <source>
        <dbReference type="Pfam" id="PF14698"/>
    </source>
</evidence>
<dbReference type="InterPro" id="IPR024083">
    <property type="entry name" value="Fumarase/histidase_N"/>
</dbReference>
<evidence type="ECO:0000259" key="7">
    <source>
        <dbReference type="Pfam" id="PF00206"/>
    </source>
</evidence>
<dbReference type="NCBIfam" id="TIGR00838">
    <property type="entry name" value="argH"/>
    <property type="match status" value="1"/>
</dbReference>
<protein>
    <recommendedName>
        <fullName evidence="3 6">Argininosuccinate lyase</fullName>
        <shortName evidence="6">ASAL</shortName>
        <ecNumber evidence="3 6">4.3.2.1</ecNumber>
    </recommendedName>
    <alternativeName>
        <fullName evidence="6">Arginosuccinase</fullName>
    </alternativeName>
</protein>
<comment type="caution">
    <text evidence="9">The sequence shown here is derived from an EMBL/GenBank/DDBJ whole genome shotgun (WGS) entry which is preliminary data.</text>
</comment>
<comment type="similarity">
    <text evidence="6">Belongs to the lyase 1 family. Argininosuccinate lyase subfamily.</text>
</comment>
<dbReference type="PANTHER" id="PTHR43814:SF1">
    <property type="entry name" value="ARGININOSUCCINATE LYASE"/>
    <property type="match status" value="1"/>
</dbReference>
<dbReference type="GO" id="GO:0005829">
    <property type="term" value="C:cytosol"/>
    <property type="evidence" value="ECO:0007669"/>
    <property type="project" value="TreeGrafter"/>
</dbReference>
<dbReference type="PRINTS" id="PR00145">
    <property type="entry name" value="ARGSUCLYASE"/>
</dbReference>
<dbReference type="EC" id="4.3.2.1" evidence="3 6"/>
<dbReference type="InterPro" id="IPR008948">
    <property type="entry name" value="L-Aspartase-like"/>
</dbReference>
<dbReference type="InterPro" id="IPR022761">
    <property type="entry name" value="Fumarate_lyase_N"/>
</dbReference>
<dbReference type="UniPathway" id="UPA00068">
    <property type="reaction ID" value="UER00114"/>
</dbReference>
<keyword evidence="6" id="KW-0028">Amino-acid biosynthesis</keyword>